<comment type="caution">
    <text evidence="2">The sequence shown here is derived from an EMBL/GenBank/DDBJ whole genome shotgun (WGS) entry which is preliminary data.</text>
</comment>
<evidence type="ECO:0000256" key="1">
    <source>
        <dbReference type="SAM" id="SignalP"/>
    </source>
</evidence>
<evidence type="ECO:0000313" key="2">
    <source>
        <dbReference type="EMBL" id="MBO0906333.1"/>
    </source>
</evidence>
<dbReference type="RefSeq" id="WP_207352965.1">
    <property type="nucleotide sequence ID" value="NZ_JAFMPY010000038.1"/>
</dbReference>
<gene>
    <name evidence="2" type="ORF">J1C47_22005</name>
</gene>
<keyword evidence="3" id="KW-1185">Reference proteome</keyword>
<dbReference type="EMBL" id="JAFMPY010000038">
    <property type="protein sequence ID" value="MBO0906333.1"/>
    <property type="molecule type" value="Genomic_DNA"/>
</dbReference>
<protein>
    <submittedName>
        <fullName evidence="2">Uncharacterized protein</fullName>
    </submittedName>
</protein>
<dbReference type="Gene3D" id="2.60.20.10">
    <property type="entry name" value="Crystallins"/>
    <property type="match status" value="1"/>
</dbReference>
<feature type="chain" id="PRO_5045366155" evidence="1">
    <location>
        <begin position="24"/>
        <end position="158"/>
    </location>
</feature>
<dbReference type="Proteomes" id="UP000664288">
    <property type="component" value="Unassembled WGS sequence"/>
</dbReference>
<evidence type="ECO:0000313" key="3">
    <source>
        <dbReference type="Proteomes" id="UP000664288"/>
    </source>
</evidence>
<accession>A0ABS3J9H5</accession>
<reference evidence="2 3" key="1">
    <citation type="submission" date="2021-03" db="EMBL/GenBank/DDBJ databases">
        <title>Whole genome sequence of Jiella sp. MQZ13P-4.</title>
        <authorList>
            <person name="Tuo L."/>
        </authorList>
    </citation>
    <scope>NUCLEOTIDE SEQUENCE [LARGE SCALE GENOMIC DNA]</scope>
    <source>
        <strain evidence="2 3">MQZ13P-4</strain>
    </source>
</reference>
<sequence length="158" mass="17394">MKPFHAALILLTTLALVSKPAYSQPKIGPGNIMIDPTILKGKGQVLAAVLTKGCTFYEHAQAGGTRWKKQVAWLSASYPSQDSYSQYVPTVGDWWDNRISSLRCDDSAKIHCSVAVYRDANRGGGDAIFWGSQGIVNLAQYGWDDTISSFQVFCNRMK</sequence>
<name>A0ABS3J9H5_9HYPH</name>
<proteinExistence type="predicted"/>
<organism evidence="2 3">
    <name type="scientific">Jiella sonneratiae</name>
    <dbReference type="NCBI Taxonomy" id="2816856"/>
    <lineage>
        <taxon>Bacteria</taxon>
        <taxon>Pseudomonadati</taxon>
        <taxon>Pseudomonadota</taxon>
        <taxon>Alphaproteobacteria</taxon>
        <taxon>Hyphomicrobiales</taxon>
        <taxon>Aurantimonadaceae</taxon>
        <taxon>Jiella</taxon>
    </lineage>
</organism>
<keyword evidence="1" id="KW-0732">Signal</keyword>
<feature type="signal peptide" evidence="1">
    <location>
        <begin position="1"/>
        <end position="23"/>
    </location>
</feature>